<dbReference type="OrthoDB" id="1495905at2"/>
<organism evidence="1 2">
    <name type="scientific">Longibacter salinarum</name>
    <dbReference type="NCBI Taxonomy" id="1850348"/>
    <lineage>
        <taxon>Bacteria</taxon>
        <taxon>Pseudomonadati</taxon>
        <taxon>Rhodothermota</taxon>
        <taxon>Rhodothermia</taxon>
        <taxon>Rhodothermales</taxon>
        <taxon>Salisaetaceae</taxon>
        <taxon>Longibacter</taxon>
    </lineage>
</organism>
<dbReference type="RefSeq" id="WP_098074379.1">
    <property type="nucleotide sequence ID" value="NZ_PDEQ01000002.1"/>
</dbReference>
<sequence>MDTILRIALTPDATAKATPLELLEDFADATPGWHYLESESQHYAAEKGVEACVLRHQRGGQPRYVDLAFAATDPDKPYNLELVLVNAPDAENHLAPNDRQQIGRTFLTAMRNYLDARPGHATLDVEQEQE</sequence>
<name>A0A2A8D020_9BACT</name>
<gene>
    <name evidence="1" type="ORF">CRI94_03945</name>
</gene>
<evidence type="ECO:0000313" key="1">
    <source>
        <dbReference type="EMBL" id="PEN14201.1"/>
    </source>
</evidence>
<comment type="caution">
    <text evidence="1">The sequence shown here is derived from an EMBL/GenBank/DDBJ whole genome shotgun (WGS) entry which is preliminary data.</text>
</comment>
<evidence type="ECO:0000313" key="2">
    <source>
        <dbReference type="Proteomes" id="UP000220102"/>
    </source>
</evidence>
<proteinExistence type="predicted"/>
<dbReference type="EMBL" id="PDEQ01000002">
    <property type="protein sequence ID" value="PEN14201.1"/>
    <property type="molecule type" value="Genomic_DNA"/>
</dbReference>
<reference evidence="1 2" key="1">
    <citation type="submission" date="2017-10" db="EMBL/GenBank/DDBJ databases">
        <title>Draft genome of Longibacter Salinarum.</title>
        <authorList>
            <person name="Goh K.M."/>
            <person name="Shamsir M.S."/>
            <person name="Lim S.W."/>
        </authorList>
    </citation>
    <scope>NUCLEOTIDE SEQUENCE [LARGE SCALE GENOMIC DNA]</scope>
    <source>
        <strain evidence="1 2">KCTC 52045</strain>
    </source>
</reference>
<dbReference type="AlphaFoldDB" id="A0A2A8D020"/>
<protein>
    <submittedName>
        <fullName evidence="1">Uncharacterized protein</fullName>
    </submittedName>
</protein>
<dbReference type="Proteomes" id="UP000220102">
    <property type="component" value="Unassembled WGS sequence"/>
</dbReference>
<accession>A0A2A8D020</accession>
<keyword evidence="2" id="KW-1185">Reference proteome</keyword>